<evidence type="ECO:0000259" key="1">
    <source>
        <dbReference type="SMART" id="SM00829"/>
    </source>
</evidence>
<dbReference type="InterPro" id="IPR047122">
    <property type="entry name" value="Trans-enoyl_RdTase-like"/>
</dbReference>
<dbReference type="CDD" id="cd08249">
    <property type="entry name" value="enoyl_reductase_like"/>
    <property type="match status" value="1"/>
</dbReference>
<dbReference type="Proteomes" id="UP000772434">
    <property type="component" value="Unassembled WGS sequence"/>
</dbReference>
<feature type="domain" description="Enoyl reductase (ER)" evidence="1">
    <location>
        <begin position="12"/>
        <end position="365"/>
    </location>
</feature>
<dbReference type="SUPFAM" id="SSF50129">
    <property type="entry name" value="GroES-like"/>
    <property type="match status" value="1"/>
</dbReference>
<proteinExistence type="predicted"/>
<sequence length="368" mass="39678">MSSKTHTAVATTSVKQFDVIQVPTPKPSEGEVLIKVAYASMIAFDTYINDLGYMAASFPMTFGFNASGTIAEVGPGVHDLKVGDRVAAFAFHSSEAKGMQEYTLQTRSVTSKIPDFISLEAAASIPDNLVTAFTTLFKPEYLGLPYPTAFPSPETPPLANAPILIYGAGSTTGQYAIQLLHSAGYKNVLATASPKHHEFLRSLGASSTFDYNSPTLIEDVQSVVAASEDGKLNLVLDCITAQSTMATISKMVSTEGTVAVLLPLKIGNKVRSEESDTMYLVIPDELNPLPKGTRLAGVRTFLFEETPYLKDNLMPKILPALLEAKIIQPNKIRLLDESFGSLKDRVEVGLDLLRNNKISGEKVIVKVA</sequence>
<protein>
    <submittedName>
        <fullName evidence="2">Chaperonin 10-like protein</fullName>
    </submittedName>
</protein>
<dbReference type="Pfam" id="PF00107">
    <property type="entry name" value="ADH_zinc_N"/>
    <property type="match status" value="1"/>
</dbReference>
<dbReference type="Gene3D" id="3.40.50.720">
    <property type="entry name" value="NAD(P)-binding Rossmann-like Domain"/>
    <property type="match status" value="1"/>
</dbReference>
<evidence type="ECO:0000313" key="2">
    <source>
        <dbReference type="EMBL" id="KAF9072785.1"/>
    </source>
</evidence>
<dbReference type="GO" id="GO:0016651">
    <property type="term" value="F:oxidoreductase activity, acting on NAD(P)H"/>
    <property type="evidence" value="ECO:0007669"/>
    <property type="project" value="InterPro"/>
</dbReference>
<gene>
    <name evidence="2" type="ORF">BDP27DRAFT_1382034</name>
</gene>
<dbReference type="Pfam" id="PF08240">
    <property type="entry name" value="ADH_N"/>
    <property type="match status" value="1"/>
</dbReference>
<dbReference type="PANTHER" id="PTHR45348:SF3">
    <property type="entry name" value="ENOYL REDUCTASE (ER) DOMAIN-CONTAINING PROTEIN"/>
    <property type="match status" value="1"/>
</dbReference>
<dbReference type="InterPro" id="IPR013154">
    <property type="entry name" value="ADH-like_N"/>
</dbReference>
<dbReference type="InterPro" id="IPR036291">
    <property type="entry name" value="NAD(P)-bd_dom_sf"/>
</dbReference>
<name>A0A9P5Q2B4_9AGAR</name>
<dbReference type="InterPro" id="IPR013149">
    <property type="entry name" value="ADH-like_C"/>
</dbReference>
<dbReference type="PANTHER" id="PTHR45348">
    <property type="entry name" value="HYPOTHETICAL OXIDOREDUCTASE (EUROFUNG)"/>
    <property type="match status" value="1"/>
</dbReference>
<dbReference type="OrthoDB" id="9992527at2759"/>
<dbReference type="SUPFAM" id="SSF51735">
    <property type="entry name" value="NAD(P)-binding Rossmann-fold domains"/>
    <property type="match status" value="1"/>
</dbReference>
<dbReference type="AlphaFoldDB" id="A0A9P5Q2B4"/>
<dbReference type="InterPro" id="IPR011032">
    <property type="entry name" value="GroES-like_sf"/>
</dbReference>
<accession>A0A9P5Q2B4</accession>
<dbReference type="EMBL" id="JADNRY010000022">
    <property type="protein sequence ID" value="KAF9072785.1"/>
    <property type="molecule type" value="Genomic_DNA"/>
</dbReference>
<reference evidence="2" key="1">
    <citation type="submission" date="2020-11" db="EMBL/GenBank/DDBJ databases">
        <authorList>
            <consortium name="DOE Joint Genome Institute"/>
            <person name="Ahrendt S."/>
            <person name="Riley R."/>
            <person name="Andreopoulos W."/>
            <person name="Labutti K."/>
            <person name="Pangilinan J."/>
            <person name="Ruiz-Duenas F.J."/>
            <person name="Barrasa J.M."/>
            <person name="Sanchez-Garcia M."/>
            <person name="Camarero S."/>
            <person name="Miyauchi S."/>
            <person name="Serrano A."/>
            <person name="Linde D."/>
            <person name="Babiker R."/>
            <person name="Drula E."/>
            <person name="Ayuso-Fernandez I."/>
            <person name="Pacheco R."/>
            <person name="Padilla G."/>
            <person name="Ferreira P."/>
            <person name="Barriuso J."/>
            <person name="Kellner H."/>
            <person name="Castanera R."/>
            <person name="Alfaro M."/>
            <person name="Ramirez L."/>
            <person name="Pisabarro A.G."/>
            <person name="Kuo A."/>
            <person name="Tritt A."/>
            <person name="Lipzen A."/>
            <person name="He G."/>
            <person name="Yan M."/>
            <person name="Ng V."/>
            <person name="Cullen D."/>
            <person name="Martin F."/>
            <person name="Rosso M.-N."/>
            <person name="Henrissat B."/>
            <person name="Hibbett D."/>
            <person name="Martinez A.T."/>
            <person name="Grigoriev I.V."/>
        </authorList>
    </citation>
    <scope>NUCLEOTIDE SEQUENCE</scope>
    <source>
        <strain evidence="2">AH 40177</strain>
    </source>
</reference>
<keyword evidence="3" id="KW-1185">Reference proteome</keyword>
<dbReference type="InterPro" id="IPR020843">
    <property type="entry name" value="ER"/>
</dbReference>
<dbReference type="Gene3D" id="3.90.180.10">
    <property type="entry name" value="Medium-chain alcohol dehydrogenases, catalytic domain"/>
    <property type="match status" value="1"/>
</dbReference>
<comment type="caution">
    <text evidence="2">The sequence shown here is derived from an EMBL/GenBank/DDBJ whole genome shotgun (WGS) entry which is preliminary data.</text>
</comment>
<organism evidence="2 3">
    <name type="scientific">Rhodocollybia butyracea</name>
    <dbReference type="NCBI Taxonomy" id="206335"/>
    <lineage>
        <taxon>Eukaryota</taxon>
        <taxon>Fungi</taxon>
        <taxon>Dikarya</taxon>
        <taxon>Basidiomycota</taxon>
        <taxon>Agaricomycotina</taxon>
        <taxon>Agaricomycetes</taxon>
        <taxon>Agaricomycetidae</taxon>
        <taxon>Agaricales</taxon>
        <taxon>Marasmiineae</taxon>
        <taxon>Omphalotaceae</taxon>
        <taxon>Rhodocollybia</taxon>
    </lineage>
</organism>
<evidence type="ECO:0000313" key="3">
    <source>
        <dbReference type="Proteomes" id="UP000772434"/>
    </source>
</evidence>
<dbReference type="SMART" id="SM00829">
    <property type="entry name" value="PKS_ER"/>
    <property type="match status" value="1"/>
</dbReference>